<keyword evidence="7" id="KW-0539">Nucleus</keyword>
<feature type="compositionally biased region" description="Polar residues" evidence="8">
    <location>
        <begin position="193"/>
        <end position="212"/>
    </location>
</feature>
<dbReference type="Pfam" id="PF00172">
    <property type="entry name" value="Zn_clus"/>
    <property type="match status" value="1"/>
</dbReference>
<dbReference type="EMBL" id="JBEVYD010000011">
    <property type="protein sequence ID" value="KAL3229705.1"/>
    <property type="molecule type" value="Genomic_DNA"/>
</dbReference>
<dbReference type="Pfam" id="PF04082">
    <property type="entry name" value="Fungal_trans"/>
    <property type="match status" value="1"/>
</dbReference>
<dbReference type="PANTHER" id="PTHR31313">
    <property type="entry name" value="TY1 ENHANCER ACTIVATOR"/>
    <property type="match status" value="1"/>
</dbReference>
<keyword evidence="3" id="KW-0862">Zinc</keyword>
<accession>A0ABR4NNX3</accession>
<dbReference type="Proteomes" id="UP001623330">
    <property type="component" value="Unassembled WGS sequence"/>
</dbReference>
<feature type="region of interest" description="Disordered" evidence="8">
    <location>
        <begin position="1"/>
        <end position="25"/>
    </location>
</feature>
<feature type="compositionally biased region" description="Low complexity" evidence="8">
    <location>
        <begin position="786"/>
        <end position="806"/>
    </location>
</feature>
<comment type="caution">
    <text evidence="10">The sequence shown here is derived from an EMBL/GenBank/DDBJ whole genome shotgun (WGS) entry which is preliminary data.</text>
</comment>
<feature type="region of interest" description="Disordered" evidence="8">
    <location>
        <begin position="193"/>
        <end position="221"/>
    </location>
</feature>
<evidence type="ECO:0000256" key="7">
    <source>
        <dbReference type="ARBA" id="ARBA00023242"/>
    </source>
</evidence>
<dbReference type="InterPro" id="IPR007219">
    <property type="entry name" value="XnlR_reg_dom"/>
</dbReference>
<evidence type="ECO:0000256" key="1">
    <source>
        <dbReference type="ARBA" id="ARBA00004123"/>
    </source>
</evidence>
<feature type="region of interest" description="Disordered" evidence="8">
    <location>
        <begin position="786"/>
        <end position="838"/>
    </location>
</feature>
<dbReference type="InterPro" id="IPR001138">
    <property type="entry name" value="Zn2Cys6_DnaBD"/>
</dbReference>
<reference evidence="10 11" key="1">
    <citation type="submission" date="2024-05" db="EMBL/GenBank/DDBJ databases">
        <title>Long read based assembly of the Candida bracarensis genome reveals expanded adhesin content.</title>
        <authorList>
            <person name="Marcet-Houben M."/>
            <person name="Ksiezopolska E."/>
            <person name="Gabaldon T."/>
        </authorList>
    </citation>
    <scope>NUCLEOTIDE SEQUENCE [LARGE SCALE GENOMIC DNA]</scope>
    <source>
        <strain evidence="10 11">CBM6</strain>
    </source>
</reference>
<dbReference type="PROSITE" id="PS50048">
    <property type="entry name" value="ZN2_CY6_FUNGAL_2"/>
    <property type="match status" value="1"/>
</dbReference>
<evidence type="ECO:0000313" key="11">
    <source>
        <dbReference type="Proteomes" id="UP001623330"/>
    </source>
</evidence>
<organism evidence="10 11">
    <name type="scientific">Nakaseomyces bracarensis</name>
    <dbReference type="NCBI Taxonomy" id="273131"/>
    <lineage>
        <taxon>Eukaryota</taxon>
        <taxon>Fungi</taxon>
        <taxon>Dikarya</taxon>
        <taxon>Ascomycota</taxon>
        <taxon>Saccharomycotina</taxon>
        <taxon>Saccharomycetes</taxon>
        <taxon>Saccharomycetales</taxon>
        <taxon>Saccharomycetaceae</taxon>
        <taxon>Nakaseomyces</taxon>
    </lineage>
</organism>
<dbReference type="SUPFAM" id="SSF57701">
    <property type="entry name" value="Zn2/Cys6 DNA-binding domain"/>
    <property type="match status" value="1"/>
</dbReference>
<feature type="compositionally biased region" description="Basic and acidic residues" evidence="8">
    <location>
        <begin position="1"/>
        <end position="11"/>
    </location>
</feature>
<keyword evidence="5" id="KW-0238">DNA-binding</keyword>
<dbReference type="CDD" id="cd12148">
    <property type="entry name" value="fungal_TF_MHR"/>
    <property type="match status" value="1"/>
</dbReference>
<dbReference type="PROSITE" id="PS00463">
    <property type="entry name" value="ZN2_CY6_FUNGAL_1"/>
    <property type="match status" value="1"/>
</dbReference>
<sequence>MIDEVSDRLEDNQVNGEMKSDPTDAQKLEFLRKIVSDDSFPLKASKRQKTNDNKVNIDSGTNSGSEEPKRKRLACYNCRKRRKKCTLDYPCANCKRLELVCNINEQDLRKKRYTTSYVTSLEEHIANLETSMRNLVESFAPGNKDEILDSMKLGDIIREASPISRQSSPDLKREEAPKVNNKVPVLGTFRDNLSQAGSTVKPQSLEKPNSSTEKPRKSFVKGSIYMDSTNKTGRLTQPNSSLSVSSLLSSSRSSTGLSGELKERISDLKTTVIVRNNDTKSSSRNLLTSDYKIIKSLSNFYKWLYPGHFIFVHRESFLYGFFAHAENNYKNSQYCSEELVYSMCAIGSRLSPELRDLSEVYYEKSKKALLEIVFDEQSVATITTVQALFCLAFYELGKGNMQMAWYFSGLAIRVGYAMGFQLDPKVWHVDDDSDENLTQSELEIRSRIYWGCYIADHFICLMLGRNSTLSVSNSTIPESDELPEVEGTEEFSFVGRHVLQISLPLKNLIVLSRIVQVFTSKIFIESDNMESKVHFLRGFNVQVECWKQSLPEFLQWNDETLKDKDITTDPTISYFWYYYYIVLMTFNKPFVRQSEEFLSLIETLVGQLEILLGNFQSKMGGFKKATLFQLYACLLASTCLKSFLEQTLSPYKNVQYKKQKSFFDNILKNELSETYELALAVQEDQEIDQFNFDMGPSLYPLNQVNNDVTYTHDFSLSNEIDDIIRDFFSVEQIDLMGSGPQDPQVPFNNPVDIPIHPPINPPINPPMSHPIAHNIALNPQMNDISTLTTGSTITPTPVPSVSVTQSRDISRDNSRNPSSAPSRENTVSAYDPVPTPPKFAHLARATPKVKNKKHTGTLFMHTKR</sequence>
<name>A0ABR4NNX3_9SACH</name>
<evidence type="ECO:0000256" key="6">
    <source>
        <dbReference type="ARBA" id="ARBA00023163"/>
    </source>
</evidence>
<feature type="compositionally biased region" description="Polar residues" evidence="8">
    <location>
        <begin position="53"/>
        <end position="65"/>
    </location>
</feature>
<evidence type="ECO:0000256" key="4">
    <source>
        <dbReference type="ARBA" id="ARBA00023015"/>
    </source>
</evidence>
<feature type="compositionally biased region" description="Polar residues" evidence="8">
    <location>
        <begin position="815"/>
        <end position="828"/>
    </location>
</feature>
<proteinExistence type="predicted"/>
<dbReference type="Gene3D" id="4.10.240.10">
    <property type="entry name" value="Zn(2)-C6 fungal-type DNA-binding domain"/>
    <property type="match status" value="1"/>
</dbReference>
<evidence type="ECO:0000256" key="2">
    <source>
        <dbReference type="ARBA" id="ARBA00022723"/>
    </source>
</evidence>
<protein>
    <submittedName>
        <fullName evidence="10">TY1 enhancer activator</fullName>
    </submittedName>
</protein>
<comment type="subcellular location">
    <subcellularLocation>
        <location evidence="1">Nucleus</location>
    </subcellularLocation>
</comment>
<evidence type="ECO:0000256" key="8">
    <source>
        <dbReference type="SAM" id="MobiDB-lite"/>
    </source>
</evidence>
<keyword evidence="6" id="KW-0804">Transcription</keyword>
<evidence type="ECO:0000256" key="3">
    <source>
        <dbReference type="ARBA" id="ARBA00022833"/>
    </source>
</evidence>
<evidence type="ECO:0000313" key="10">
    <source>
        <dbReference type="EMBL" id="KAL3229705.1"/>
    </source>
</evidence>
<keyword evidence="4" id="KW-0805">Transcription regulation</keyword>
<keyword evidence="11" id="KW-1185">Reference proteome</keyword>
<keyword evidence="2" id="KW-0479">Metal-binding</keyword>
<gene>
    <name evidence="10" type="ORF">RNJ44_01841</name>
</gene>
<dbReference type="PANTHER" id="PTHR31313:SF81">
    <property type="entry name" value="TY1 ENHANCER ACTIVATOR"/>
    <property type="match status" value="1"/>
</dbReference>
<feature type="region of interest" description="Disordered" evidence="8">
    <location>
        <begin position="42"/>
        <end position="68"/>
    </location>
</feature>
<feature type="domain" description="Zn(2)-C6 fungal-type" evidence="9">
    <location>
        <begin position="74"/>
        <end position="103"/>
    </location>
</feature>
<dbReference type="SMART" id="SM00066">
    <property type="entry name" value="GAL4"/>
    <property type="match status" value="1"/>
</dbReference>
<evidence type="ECO:0000259" key="9">
    <source>
        <dbReference type="PROSITE" id="PS50048"/>
    </source>
</evidence>
<dbReference type="InterPro" id="IPR051615">
    <property type="entry name" value="Transcr_Regulatory_Elem"/>
</dbReference>
<dbReference type="CDD" id="cd00067">
    <property type="entry name" value="GAL4"/>
    <property type="match status" value="1"/>
</dbReference>
<dbReference type="InterPro" id="IPR036864">
    <property type="entry name" value="Zn2-C6_fun-type_DNA-bd_sf"/>
</dbReference>
<dbReference type="SMART" id="SM00906">
    <property type="entry name" value="Fungal_trans"/>
    <property type="match status" value="1"/>
</dbReference>
<evidence type="ECO:0000256" key="5">
    <source>
        <dbReference type="ARBA" id="ARBA00023125"/>
    </source>
</evidence>